<comment type="caution">
    <text evidence="3">The sequence shown here is derived from an EMBL/GenBank/DDBJ whole genome shotgun (WGS) entry which is preliminary data.</text>
</comment>
<feature type="domain" description="Type III secretion system flagellar brake protein YcgR PilZN" evidence="2">
    <location>
        <begin position="8"/>
        <end position="90"/>
    </location>
</feature>
<feature type="domain" description="PilZ" evidence="1">
    <location>
        <begin position="159"/>
        <end position="240"/>
    </location>
</feature>
<organism evidence="3 4">
    <name type="scientific">Mobilisporobacter senegalensis</name>
    <dbReference type="NCBI Taxonomy" id="1329262"/>
    <lineage>
        <taxon>Bacteria</taxon>
        <taxon>Bacillati</taxon>
        <taxon>Bacillota</taxon>
        <taxon>Clostridia</taxon>
        <taxon>Lachnospirales</taxon>
        <taxon>Lachnospiraceae</taxon>
        <taxon>Mobilisporobacter</taxon>
    </lineage>
</organism>
<dbReference type="EMBL" id="RJVG01000002">
    <property type="protein sequence ID" value="ROR30786.1"/>
    <property type="molecule type" value="Genomic_DNA"/>
</dbReference>
<evidence type="ECO:0000259" key="2">
    <source>
        <dbReference type="Pfam" id="PF12945"/>
    </source>
</evidence>
<protein>
    <submittedName>
        <fullName evidence="3">C-di-GMP-binding flagellar brake protein YcgR</fullName>
    </submittedName>
</protein>
<sequence length="253" mass="30473">MLSNLISIGDKIDLRKKLNDINQIDMKQYVSQLLDFGKHEATIAMPIQRGKLILLGIGERYHLCFYTKKGPYQCDAVIVDRYHENNISAVTVQFLSDFEKFQRRQYYRLNYVMDIKYRIETENEREYINRIQEEQFKSQEERQEIMDELEKIQSFWTLGISNDISGGGIRFHSNHEENEGDRLRVKLNLFNQTKEHELTVVGLIKSVLKLINKSDYYEYRVEFIEIDYTQREEIIQFIFQEERKIRWKEKGFI</sequence>
<keyword evidence="3" id="KW-0966">Cell projection</keyword>
<evidence type="ECO:0000313" key="4">
    <source>
        <dbReference type="Proteomes" id="UP000273083"/>
    </source>
</evidence>
<evidence type="ECO:0000313" key="3">
    <source>
        <dbReference type="EMBL" id="ROR30786.1"/>
    </source>
</evidence>
<dbReference type="GO" id="GO:0035438">
    <property type="term" value="F:cyclic-di-GMP binding"/>
    <property type="evidence" value="ECO:0007669"/>
    <property type="project" value="InterPro"/>
</dbReference>
<gene>
    <name evidence="3" type="ORF">EDD66_102441</name>
</gene>
<dbReference type="Proteomes" id="UP000273083">
    <property type="component" value="Unassembled WGS sequence"/>
</dbReference>
<evidence type="ECO:0000259" key="1">
    <source>
        <dbReference type="Pfam" id="PF07238"/>
    </source>
</evidence>
<keyword evidence="3" id="KW-0282">Flagellum</keyword>
<dbReference type="InterPro" id="IPR009926">
    <property type="entry name" value="T3SS_YcgR_PilZN"/>
</dbReference>
<name>A0A3N1XW15_9FIRM</name>
<keyword evidence="3" id="KW-0969">Cilium</keyword>
<dbReference type="RefSeq" id="WP_123608466.1">
    <property type="nucleotide sequence ID" value="NZ_RJVG01000002.1"/>
</dbReference>
<dbReference type="Gene3D" id="2.40.10.220">
    <property type="entry name" value="predicted glycosyltransferase like domains"/>
    <property type="match status" value="1"/>
</dbReference>
<dbReference type="Pfam" id="PF12945">
    <property type="entry name" value="PilZNR"/>
    <property type="match status" value="1"/>
</dbReference>
<dbReference type="AlphaFoldDB" id="A0A3N1XW15"/>
<dbReference type="OrthoDB" id="9783080at2"/>
<dbReference type="InterPro" id="IPR009875">
    <property type="entry name" value="PilZ_domain"/>
</dbReference>
<proteinExistence type="predicted"/>
<reference evidence="3 4" key="1">
    <citation type="submission" date="2018-11" db="EMBL/GenBank/DDBJ databases">
        <title>Genomic Encyclopedia of Type Strains, Phase IV (KMG-IV): sequencing the most valuable type-strain genomes for metagenomic binning, comparative biology and taxonomic classification.</title>
        <authorList>
            <person name="Goeker M."/>
        </authorList>
    </citation>
    <scope>NUCLEOTIDE SEQUENCE [LARGE SCALE GENOMIC DNA]</scope>
    <source>
        <strain evidence="3 4">DSM 26537</strain>
    </source>
</reference>
<accession>A0A3N1XW15</accession>
<dbReference type="Pfam" id="PF07238">
    <property type="entry name" value="PilZ"/>
    <property type="match status" value="1"/>
</dbReference>
<keyword evidence="4" id="KW-1185">Reference proteome</keyword>